<keyword evidence="2 5" id="KW-0812">Transmembrane</keyword>
<keyword evidence="7" id="KW-1185">Reference proteome</keyword>
<evidence type="ECO:0000256" key="2">
    <source>
        <dbReference type="ARBA" id="ARBA00022692"/>
    </source>
</evidence>
<dbReference type="GO" id="GO:0016020">
    <property type="term" value="C:membrane"/>
    <property type="evidence" value="ECO:0007669"/>
    <property type="project" value="UniProtKB-SubCell"/>
</dbReference>
<evidence type="ECO:0000256" key="5">
    <source>
        <dbReference type="SAM" id="Phobius"/>
    </source>
</evidence>
<accession>A0A1I8FZ97</accession>
<dbReference type="Pfam" id="PF01034">
    <property type="entry name" value="Syndecan"/>
    <property type="match status" value="1"/>
</dbReference>
<evidence type="ECO:0000313" key="8">
    <source>
        <dbReference type="WBParaSite" id="maker-uti_cns_0000294-snap-gene-0.5-mRNA-1"/>
    </source>
</evidence>
<sequence length="175" mass="17707">KGSIVAEALVISVGHPKELATDYRGLKQALDARLLGGSFAGMRLLPAHYRFWRLGMTLSDPAAAVAVAGTAAPAFAATYSSAETVSSGLPLNSNSSGQLLASPGLLAAAVAGVAGAAVLLLILALFCVHRIRKADEGSYALGPAASAGKSWGGGAASAAVLHNGYRRAPTREYYA</sequence>
<comment type="subcellular location">
    <subcellularLocation>
        <location evidence="1">Membrane</location>
        <topology evidence="1">Single-pass type I membrane protein</topology>
    </subcellularLocation>
</comment>
<feature type="transmembrane region" description="Helical" evidence="5">
    <location>
        <begin position="102"/>
        <end position="128"/>
    </location>
</feature>
<dbReference type="InterPro" id="IPR027789">
    <property type="entry name" value="Syndecan/Neurexin_dom"/>
</dbReference>
<keyword evidence="3 5" id="KW-1133">Transmembrane helix</keyword>
<dbReference type="WBParaSite" id="maker-uti_cns_0000294-snap-gene-0.5-mRNA-1">
    <property type="protein sequence ID" value="maker-uti_cns_0000294-snap-gene-0.5-mRNA-1"/>
    <property type="gene ID" value="maker-uti_cns_0000294-snap-gene-0.5"/>
</dbReference>
<name>A0A1I8FZ97_9PLAT</name>
<evidence type="ECO:0000256" key="4">
    <source>
        <dbReference type="ARBA" id="ARBA00023136"/>
    </source>
</evidence>
<proteinExistence type="predicted"/>
<protein>
    <submittedName>
        <fullName evidence="8">Syndecan domain-containing protein</fullName>
    </submittedName>
</protein>
<evidence type="ECO:0000259" key="6">
    <source>
        <dbReference type="Pfam" id="PF01034"/>
    </source>
</evidence>
<dbReference type="Proteomes" id="UP000095280">
    <property type="component" value="Unplaced"/>
</dbReference>
<evidence type="ECO:0000256" key="3">
    <source>
        <dbReference type="ARBA" id="ARBA00022989"/>
    </source>
</evidence>
<evidence type="ECO:0000256" key="1">
    <source>
        <dbReference type="ARBA" id="ARBA00004479"/>
    </source>
</evidence>
<dbReference type="AlphaFoldDB" id="A0A1I8FZ97"/>
<feature type="domain" description="Syndecan/Neurexin" evidence="6">
    <location>
        <begin position="99"/>
        <end position="172"/>
    </location>
</feature>
<keyword evidence="4 5" id="KW-0472">Membrane</keyword>
<evidence type="ECO:0000313" key="7">
    <source>
        <dbReference type="Proteomes" id="UP000095280"/>
    </source>
</evidence>
<organism evidence="7 8">
    <name type="scientific">Macrostomum lignano</name>
    <dbReference type="NCBI Taxonomy" id="282301"/>
    <lineage>
        <taxon>Eukaryota</taxon>
        <taxon>Metazoa</taxon>
        <taxon>Spiralia</taxon>
        <taxon>Lophotrochozoa</taxon>
        <taxon>Platyhelminthes</taxon>
        <taxon>Rhabditophora</taxon>
        <taxon>Macrostomorpha</taxon>
        <taxon>Macrostomida</taxon>
        <taxon>Macrostomidae</taxon>
        <taxon>Macrostomum</taxon>
    </lineage>
</organism>
<reference evidence="8" key="1">
    <citation type="submission" date="2016-11" db="UniProtKB">
        <authorList>
            <consortium name="WormBaseParasite"/>
        </authorList>
    </citation>
    <scope>IDENTIFICATION</scope>
</reference>